<accession>A0A6C0CQM1</accession>
<protein>
    <submittedName>
        <fullName evidence="1">Uncharacterized protein</fullName>
    </submittedName>
</protein>
<dbReference type="EMBL" id="MN739461">
    <property type="protein sequence ID" value="QHT05974.1"/>
    <property type="molecule type" value="Genomic_DNA"/>
</dbReference>
<evidence type="ECO:0000313" key="1">
    <source>
        <dbReference type="EMBL" id="QHT05974.1"/>
    </source>
</evidence>
<name>A0A6C0CQM1_9ZZZZ</name>
<proteinExistence type="predicted"/>
<dbReference type="AlphaFoldDB" id="A0A6C0CQM1"/>
<reference evidence="1" key="1">
    <citation type="journal article" date="2020" name="Nature">
        <title>Giant virus diversity and host interactions through global metagenomics.</title>
        <authorList>
            <person name="Schulz F."/>
            <person name="Roux S."/>
            <person name="Paez-Espino D."/>
            <person name="Jungbluth S."/>
            <person name="Walsh D.A."/>
            <person name="Denef V.J."/>
            <person name="McMahon K.D."/>
            <person name="Konstantinidis K.T."/>
            <person name="Eloe-Fadrosh E.A."/>
            <person name="Kyrpides N.C."/>
            <person name="Woyke T."/>
        </authorList>
    </citation>
    <scope>NUCLEOTIDE SEQUENCE</scope>
    <source>
        <strain evidence="1">GVMAG-M-3300021425-14</strain>
    </source>
</reference>
<organism evidence="1">
    <name type="scientific">viral metagenome</name>
    <dbReference type="NCBI Taxonomy" id="1070528"/>
    <lineage>
        <taxon>unclassified sequences</taxon>
        <taxon>metagenomes</taxon>
        <taxon>organismal metagenomes</taxon>
    </lineage>
</organism>
<sequence length="74" mass="8933">MSNIEETVFTNNDLRLYILQFIVEPNCCIKCGEKEKNYYKYSHAFPKYCLWCAPKTNKWREEVLKYNRAVCLNN</sequence>